<dbReference type="EMBL" id="KX660669">
    <property type="protein sequence ID" value="APL99480.1"/>
    <property type="molecule type" value="Genomic_DNA"/>
</dbReference>
<evidence type="ECO:0000313" key="2">
    <source>
        <dbReference type="Proteomes" id="UP000225023"/>
    </source>
</evidence>
<proteinExistence type="predicted"/>
<dbReference type="SUPFAM" id="SSF81301">
    <property type="entry name" value="Nucleotidyltransferase"/>
    <property type="match status" value="1"/>
</dbReference>
<reference evidence="2" key="1">
    <citation type="journal article" date="2017" name="Genes (Basel)">
        <title>Genome Analysis of a Novel Broad Host Range Proteobacteria Phage Isolated from a Bioreactor Treating Industrial Wastewater.</title>
        <authorList>
            <person name="de Leeuw M."/>
            <person name="Baron M."/>
            <person name="Brenner A."/>
            <person name="Kushmaro A."/>
        </authorList>
    </citation>
    <scope>NUCLEOTIDE SEQUENCE [LARGE SCALE GENOMIC DNA]</scope>
</reference>
<name>A0A1L5C065_9CAUD</name>
<protein>
    <recommendedName>
        <fullName evidence="3">Poly A polymerase head domain-containing protein</fullName>
    </recommendedName>
</protein>
<dbReference type="Gene3D" id="3.30.460.10">
    <property type="entry name" value="Beta Polymerase, domain 2"/>
    <property type="match status" value="1"/>
</dbReference>
<gene>
    <name evidence="1" type="ORF">BB738_0220</name>
</gene>
<evidence type="ECO:0008006" key="3">
    <source>
        <dbReference type="Google" id="ProtNLM"/>
    </source>
</evidence>
<dbReference type="OrthoDB" id="28281at10239"/>
<organism evidence="1 2">
    <name type="scientific">Aquamicrobium phage P14</name>
    <dbReference type="NCBI Taxonomy" id="1927013"/>
    <lineage>
        <taxon>Viruses</taxon>
        <taxon>Duplodnaviria</taxon>
        <taxon>Heunggongvirae</taxon>
        <taxon>Uroviricota</taxon>
        <taxon>Caudoviricetes</taxon>
        <taxon>Autographivirales</taxon>
        <taxon>Autonotataviridae</taxon>
        <taxon>Aqualcavirus</taxon>
        <taxon>Aqualcavirus P14</taxon>
    </lineage>
</organism>
<keyword evidence="2" id="KW-1185">Reference proteome</keyword>
<dbReference type="InterPro" id="IPR043519">
    <property type="entry name" value="NT_sf"/>
</dbReference>
<evidence type="ECO:0000313" key="1">
    <source>
        <dbReference type="EMBL" id="APL99480.1"/>
    </source>
</evidence>
<accession>A0A1L5C065</accession>
<dbReference type="Proteomes" id="UP000225023">
    <property type="component" value="Segment"/>
</dbReference>
<sequence>MNETQYSVTRSNIRKLNVGQRVVSLLLNEGLNSVVAGGCVRDTLLDIPVKDVDVCFINPPPRQELDDRIHIAALSNGWVIEKVTNKYDDEVNDEGFYYHAALVVEGVKVDLIARAGVTSVRNLIETFDTNINSLALARDTDFSFQRYDLSVGVHLKVLGNPVAPGRPVHFNPGFTEEKYTERNLRRNERLALKLPMYNFGPILKEIRDGLEANKLDLEDLIQ</sequence>